<protein>
    <recommendedName>
        <fullName evidence="5">MYND-type domain-containing protein</fullName>
    </recommendedName>
</protein>
<evidence type="ECO:0000256" key="1">
    <source>
        <dbReference type="ARBA" id="ARBA00022723"/>
    </source>
</evidence>
<dbReference type="Pfam" id="PF08238">
    <property type="entry name" value="Sel1"/>
    <property type="match status" value="5"/>
</dbReference>
<evidence type="ECO:0000256" key="2">
    <source>
        <dbReference type="ARBA" id="ARBA00022771"/>
    </source>
</evidence>
<dbReference type="Pfam" id="PF01753">
    <property type="entry name" value="zf-MYND"/>
    <property type="match status" value="1"/>
</dbReference>
<keyword evidence="1" id="KW-0479">Metal-binding</keyword>
<dbReference type="SUPFAM" id="SSF81901">
    <property type="entry name" value="HCP-like"/>
    <property type="match status" value="1"/>
</dbReference>
<keyword evidence="3" id="KW-0862">Zinc</keyword>
<reference evidence="6 7" key="1">
    <citation type="submission" date="2016-07" db="EMBL/GenBank/DDBJ databases">
        <title>Pervasive Adenine N6-methylation of Active Genes in Fungi.</title>
        <authorList>
            <consortium name="DOE Joint Genome Institute"/>
            <person name="Mondo S.J."/>
            <person name="Dannebaum R.O."/>
            <person name="Kuo R.C."/>
            <person name="Labutti K."/>
            <person name="Haridas S."/>
            <person name="Kuo A."/>
            <person name="Salamov A."/>
            <person name="Ahrendt S.R."/>
            <person name="Lipzen A."/>
            <person name="Sullivan W."/>
            <person name="Andreopoulos W.B."/>
            <person name="Clum A."/>
            <person name="Lindquist E."/>
            <person name="Daum C."/>
            <person name="Ramamoorthy G.K."/>
            <person name="Gryganskyi A."/>
            <person name="Culley D."/>
            <person name="Magnuson J.K."/>
            <person name="James T.Y."/>
            <person name="O'Malley M.A."/>
            <person name="Stajich J.E."/>
            <person name="Spatafora J.W."/>
            <person name="Visel A."/>
            <person name="Grigoriev I.V."/>
        </authorList>
    </citation>
    <scope>NUCLEOTIDE SEQUENCE [LARGE SCALE GENOMIC DNA]</scope>
    <source>
        <strain evidence="6 7">NRRL 2496</strain>
    </source>
</reference>
<dbReference type="PANTHER" id="PTHR45011:SF1">
    <property type="entry name" value="DAP3-BINDING CELL DEATH ENHANCER 1"/>
    <property type="match status" value="1"/>
</dbReference>
<evidence type="ECO:0000256" key="3">
    <source>
        <dbReference type="ARBA" id="ARBA00022833"/>
    </source>
</evidence>
<dbReference type="Gene3D" id="6.10.140.2220">
    <property type="match status" value="1"/>
</dbReference>
<proteinExistence type="predicted"/>
<keyword evidence="7" id="KW-1185">Reference proteome</keyword>
<feature type="domain" description="MYND-type" evidence="5">
    <location>
        <begin position="435"/>
        <end position="477"/>
    </location>
</feature>
<dbReference type="PANTHER" id="PTHR45011">
    <property type="entry name" value="DAP3-BINDING CELL DEATH ENHANCER 1"/>
    <property type="match status" value="1"/>
</dbReference>
<dbReference type="EMBL" id="MCGN01000005">
    <property type="protein sequence ID" value="ORY96248.1"/>
    <property type="molecule type" value="Genomic_DNA"/>
</dbReference>
<comment type="caution">
    <text evidence="6">The sequence shown here is derived from an EMBL/GenBank/DDBJ whole genome shotgun (WGS) entry which is preliminary data.</text>
</comment>
<dbReference type="Gene3D" id="1.25.40.10">
    <property type="entry name" value="Tetratricopeptide repeat domain"/>
    <property type="match status" value="2"/>
</dbReference>
<dbReference type="GO" id="GO:0008270">
    <property type="term" value="F:zinc ion binding"/>
    <property type="evidence" value="ECO:0007669"/>
    <property type="project" value="UniProtKB-KW"/>
</dbReference>
<dbReference type="InterPro" id="IPR052748">
    <property type="entry name" value="ISR_Activator"/>
</dbReference>
<dbReference type="SMART" id="SM00671">
    <property type="entry name" value="SEL1"/>
    <property type="match status" value="4"/>
</dbReference>
<dbReference type="OrthoDB" id="9922773at2759"/>
<dbReference type="Proteomes" id="UP000242180">
    <property type="component" value="Unassembled WGS sequence"/>
</dbReference>
<organism evidence="6 7">
    <name type="scientific">Syncephalastrum racemosum</name>
    <name type="common">Filamentous fungus</name>
    <dbReference type="NCBI Taxonomy" id="13706"/>
    <lineage>
        <taxon>Eukaryota</taxon>
        <taxon>Fungi</taxon>
        <taxon>Fungi incertae sedis</taxon>
        <taxon>Mucoromycota</taxon>
        <taxon>Mucoromycotina</taxon>
        <taxon>Mucoromycetes</taxon>
        <taxon>Mucorales</taxon>
        <taxon>Syncephalastraceae</taxon>
        <taxon>Syncephalastrum</taxon>
    </lineage>
</organism>
<dbReference type="PROSITE" id="PS50865">
    <property type="entry name" value="ZF_MYND_2"/>
    <property type="match status" value="1"/>
</dbReference>
<evidence type="ECO:0000256" key="4">
    <source>
        <dbReference type="PROSITE-ProRule" id="PRU00134"/>
    </source>
</evidence>
<name>A0A1X2HBQ7_SYNRA</name>
<dbReference type="AlphaFoldDB" id="A0A1X2HBQ7"/>
<accession>A0A1X2HBQ7</accession>
<dbReference type="InterPro" id="IPR011990">
    <property type="entry name" value="TPR-like_helical_dom_sf"/>
</dbReference>
<evidence type="ECO:0000259" key="5">
    <source>
        <dbReference type="PROSITE" id="PS50865"/>
    </source>
</evidence>
<sequence length="481" mass="53440">MQVSSSDNNDTIGDNPASEVPAFLGLTQQQSALLVALYNETDPEFAKQIPTALPVAAQQLASEFEKRNSVGNKLERAGTEFLEEYKVFESTQQEAVERLSKTEMNIDKAAEGIELGESASIKDLLLASFLYGGVRHEPINKDDRASMSPVASPNFEGAKTLLERAFEKGFTMAAVQIGSFYVQEQRLAEGKNLKDQDPKKLAYEWYTKAASKGNPMAIHKVAFFQENGYGCDVNIKSAIANYEKSTAEGYPDSAHNLGLIYQGNSPATKPFRDIKQSLKYLEQGKEWGYAASANALGRLYLLMSKTPELAKEAGDPGSDKDEYIVTGIDYMEYAADNGDADAMLMLGLIFGSKDYGLYDMDKAQNYMELALVRGDTEAYVYLVRVLRAKMAARVALENENLENFSNLSVKDQEKLIRQLAKEAAPETIRHKQCSNTFCEKKEEKEGDFKKCGQCQRVSYCSRDCQKAHWKAGHKAVCTDKK</sequence>
<dbReference type="OMA" id="MDKAQNY"/>
<dbReference type="InterPro" id="IPR002893">
    <property type="entry name" value="Znf_MYND"/>
</dbReference>
<evidence type="ECO:0000313" key="6">
    <source>
        <dbReference type="EMBL" id="ORY96248.1"/>
    </source>
</evidence>
<dbReference type="InterPro" id="IPR006597">
    <property type="entry name" value="Sel1-like"/>
</dbReference>
<dbReference type="SUPFAM" id="SSF144232">
    <property type="entry name" value="HIT/MYND zinc finger-like"/>
    <property type="match status" value="1"/>
</dbReference>
<keyword evidence="2 4" id="KW-0863">Zinc-finger</keyword>
<dbReference type="InParanoid" id="A0A1X2HBQ7"/>
<dbReference type="STRING" id="13706.A0A1X2HBQ7"/>
<gene>
    <name evidence="6" type="ORF">BCR43DRAFT_491346</name>
</gene>
<evidence type="ECO:0000313" key="7">
    <source>
        <dbReference type="Proteomes" id="UP000242180"/>
    </source>
</evidence>